<dbReference type="InterPro" id="IPR017853">
    <property type="entry name" value="GH"/>
</dbReference>
<evidence type="ECO:0000313" key="2">
    <source>
        <dbReference type="Proteomes" id="UP001498476"/>
    </source>
</evidence>
<evidence type="ECO:0008006" key="3">
    <source>
        <dbReference type="Google" id="ProtNLM"/>
    </source>
</evidence>
<evidence type="ECO:0000313" key="1">
    <source>
        <dbReference type="EMBL" id="KAK7414955.1"/>
    </source>
</evidence>
<name>A0ABR1H1H5_9HYPO</name>
<comment type="caution">
    <text evidence="1">The sequence shown here is derived from an EMBL/GenBank/DDBJ whole genome shotgun (WGS) entry which is preliminary data.</text>
</comment>
<keyword evidence="2" id="KW-1185">Reference proteome</keyword>
<dbReference type="Proteomes" id="UP001498476">
    <property type="component" value="Unassembled WGS sequence"/>
</dbReference>
<protein>
    <recommendedName>
        <fullName evidence="3">Glycoside hydrolase family 5 domain-containing protein</fullName>
    </recommendedName>
</protein>
<organism evidence="1 2">
    <name type="scientific">Neonectria punicea</name>
    <dbReference type="NCBI Taxonomy" id="979145"/>
    <lineage>
        <taxon>Eukaryota</taxon>
        <taxon>Fungi</taxon>
        <taxon>Dikarya</taxon>
        <taxon>Ascomycota</taxon>
        <taxon>Pezizomycotina</taxon>
        <taxon>Sordariomycetes</taxon>
        <taxon>Hypocreomycetidae</taxon>
        <taxon>Hypocreales</taxon>
        <taxon>Nectriaceae</taxon>
        <taxon>Neonectria</taxon>
    </lineage>
</organism>
<reference evidence="1 2" key="1">
    <citation type="journal article" date="2025" name="Microbiol. Resour. Announc.">
        <title>Draft genome sequences for Neonectria magnoliae and Neonectria punicea, canker pathogens of Liriodendron tulipifera and Acer saccharum in West Virginia.</title>
        <authorList>
            <person name="Petronek H.M."/>
            <person name="Kasson M.T."/>
            <person name="Metheny A.M."/>
            <person name="Stauder C.M."/>
            <person name="Lovett B."/>
            <person name="Lynch S.C."/>
            <person name="Garnas J.R."/>
            <person name="Kasson L.R."/>
            <person name="Stajich J.E."/>
        </authorList>
    </citation>
    <scope>NUCLEOTIDE SEQUENCE [LARGE SCALE GENOMIC DNA]</scope>
    <source>
        <strain evidence="1 2">NRRL 64653</strain>
    </source>
</reference>
<gene>
    <name evidence="1" type="ORF">QQX98_006280</name>
</gene>
<dbReference type="EMBL" id="JAZAVJ010000092">
    <property type="protein sequence ID" value="KAK7414955.1"/>
    <property type="molecule type" value="Genomic_DNA"/>
</dbReference>
<proteinExistence type="predicted"/>
<dbReference type="Gene3D" id="3.20.20.80">
    <property type="entry name" value="Glycosidases"/>
    <property type="match status" value="1"/>
</dbReference>
<accession>A0ABR1H1H5</accession>
<sequence>MKVILSLHNANLLGKAASDDFCDAYCHYLHDNGIEWHGFYTNDEMRKRLKDRYSQILTKYESPNFGTTWNKLSNVVLAIDLENEPMVGDSNMENDFGDWICDMATHLKDTCGLSGIAVSTGGTRGADWGDAPPATVRQNWPNDVFECKAVDIIAFHGYYPDNGEAWLNLFSGEELNGVLRPKALKYNKLVMVEEWSYTRGEDDNFANQKADIKTHGQALNLRGIPWLYWDVRTKDDEYCDTDGCTEVSVDGSSPWPVLSSVMKQASNSITEFD</sequence>
<dbReference type="SUPFAM" id="SSF51445">
    <property type="entry name" value="(Trans)glycosidases"/>
    <property type="match status" value="1"/>
</dbReference>